<evidence type="ECO:0000313" key="7">
    <source>
        <dbReference type="EMBL" id="TWT58584.1"/>
    </source>
</evidence>
<keyword evidence="4 5" id="KW-0663">Pyridoxal phosphate</keyword>
<dbReference type="InterPro" id="IPR015424">
    <property type="entry name" value="PyrdxlP-dep_Trfase"/>
</dbReference>
<keyword evidence="7" id="KW-0456">Lyase</keyword>
<reference evidence="7 8" key="1">
    <citation type="submission" date="2019-02" db="EMBL/GenBank/DDBJ databases">
        <title>Deep-cultivation of Planctomycetes and their phenomic and genomic characterization uncovers novel biology.</title>
        <authorList>
            <person name="Wiegand S."/>
            <person name="Jogler M."/>
            <person name="Boedeker C."/>
            <person name="Pinto D."/>
            <person name="Vollmers J."/>
            <person name="Rivas-Marin E."/>
            <person name="Kohn T."/>
            <person name="Peeters S.H."/>
            <person name="Heuer A."/>
            <person name="Rast P."/>
            <person name="Oberbeckmann S."/>
            <person name="Bunk B."/>
            <person name="Jeske O."/>
            <person name="Meyerdierks A."/>
            <person name="Storesund J.E."/>
            <person name="Kallscheuer N."/>
            <person name="Luecker S."/>
            <person name="Lage O.M."/>
            <person name="Pohl T."/>
            <person name="Merkel B.J."/>
            <person name="Hornburger P."/>
            <person name="Mueller R.-W."/>
            <person name="Bruemmer F."/>
            <person name="Labrenz M."/>
            <person name="Spormann A.M."/>
            <person name="Op Den Camp H."/>
            <person name="Overmann J."/>
            <person name="Amann R."/>
            <person name="Jetten M.S.M."/>
            <person name="Mascher T."/>
            <person name="Medema M.H."/>
            <person name="Devos D.P."/>
            <person name="Kaster A.-K."/>
            <person name="Ovreas L."/>
            <person name="Rohde M."/>
            <person name="Galperin M.Y."/>
            <person name="Jogler C."/>
        </authorList>
    </citation>
    <scope>NUCLEOTIDE SEQUENCE [LARGE SCALE GENOMIC DNA]</scope>
    <source>
        <strain evidence="7 8">KOR42</strain>
    </source>
</reference>
<evidence type="ECO:0000256" key="6">
    <source>
        <dbReference type="RuleBase" id="RU362118"/>
    </source>
</evidence>
<evidence type="ECO:0000256" key="4">
    <source>
        <dbReference type="ARBA" id="ARBA00022898"/>
    </source>
</evidence>
<dbReference type="InterPro" id="IPR015422">
    <property type="entry name" value="PyrdxlP-dep_Trfase_small"/>
</dbReference>
<dbReference type="GO" id="GO:0030170">
    <property type="term" value="F:pyridoxal phosphate binding"/>
    <property type="evidence" value="ECO:0007669"/>
    <property type="project" value="InterPro"/>
</dbReference>
<keyword evidence="3" id="KW-0808">Transferase</keyword>
<dbReference type="GO" id="GO:0019346">
    <property type="term" value="P:transsulfuration"/>
    <property type="evidence" value="ECO:0007669"/>
    <property type="project" value="InterPro"/>
</dbReference>
<dbReference type="EMBL" id="SIHI01000001">
    <property type="protein sequence ID" value="TWT58584.1"/>
    <property type="molecule type" value="Genomic_DNA"/>
</dbReference>
<dbReference type="InterPro" id="IPR054542">
    <property type="entry name" value="Cys_met_metab_PP"/>
</dbReference>
<dbReference type="Pfam" id="PF01053">
    <property type="entry name" value="Cys_Met_Meta_PP"/>
    <property type="match status" value="1"/>
</dbReference>
<dbReference type="GO" id="GO:0005737">
    <property type="term" value="C:cytoplasm"/>
    <property type="evidence" value="ECO:0007669"/>
    <property type="project" value="TreeGrafter"/>
</dbReference>
<dbReference type="NCBIfam" id="TIGR01326">
    <property type="entry name" value="OAH_OAS_sulfhy"/>
    <property type="match status" value="1"/>
</dbReference>
<feature type="modified residue" description="N6-(pyridoxal phosphate)lysine" evidence="5">
    <location>
        <position position="209"/>
    </location>
</feature>
<dbReference type="CDD" id="cd00614">
    <property type="entry name" value="CGS_like"/>
    <property type="match status" value="1"/>
</dbReference>
<dbReference type="InterPro" id="IPR015421">
    <property type="entry name" value="PyrdxlP-dep_Trfase_major"/>
</dbReference>
<dbReference type="PROSITE" id="PS00868">
    <property type="entry name" value="CYS_MET_METAB_PP"/>
    <property type="match status" value="1"/>
</dbReference>
<organism evidence="7 8">
    <name type="scientific">Thalassoglobus neptunius</name>
    <dbReference type="NCBI Taxonomy" id="1938619"/>
    <lineage>
        <taxon>Bacteria</taxon>
        <taxon>Pseudomonadati</taxon>
        <taxon>Planctomycetota</taxon>
        <taxon>Planctomycetia</taxon>
        <taxon>Planctomycetales</taxon>
        <taxon>Planctomycetaceae</taxon>
        <taxon>Thalassoglobus</taxon>
    </lineage>
</organism>
<proteinExistence type="inferred from homology"/>
<dbReference type="GO" id="GO:0071269">
    <property type="term" value="P:L-homocysteine biosynthetic process"/>
    <property type="evidence" value="ECO:0007669"/>
    <property type="project" value="TreeGrafter"/>
</dbReference>
<dbReference type="RefSeq" id="WP_146509074.1">
    <property type="nucleotide sequence ID" value="NZ_SIHI01000001.1"/>
</dbReference>
<comment type="cofactor">
    <cofactor evidence="1 6">
        <name>pyridoxal 5'-phosphate</name>
        <dbReference type="ChEBI" id="CHEBI:597326"/>
    </cofactor>
</comment>
<gene>
    <name evidence="7" type="primary">mdeA</name>
    <name evidence="7" type="ORF">KOR42_19660</name>
</gene>
<dbReference type="PANTHER" id="PTHR43797:SF2">
    <property type="entry name" value="HOMOCYSTEINE_CYSTEINE SYNTHASE"/>
    <property type="match status" value="1"/>
</dbReference>
<dbReference type="PANTHER" id="PTHR43797">
    <property type="entry name" value="HOMOCYSTEINE/CYSTEINE SYNTHASE"/>
    <property type="match status" value="1"/>
</dbReference>
<dbReference type="EC" id="4.4.1.11" evidence="7"/>
<dbReference type="GO" id="GO:0006535">
    <property type="term" value="P:cysteine biosynthetic process from serine"/>
    <property type="evidence" value="ECO:0007669"/>
    <property type="project" value="TreeGrafter"/>
</dbReference>
<evidence type="ECO:0000256" key="2">
    <source>
        <dbReference type="ARBA" id="ARBA00009077"/>
    </source>
</evidence>
<dbReference type="OrthoDB" id="9780685at2"/>
<evidence type="ECO:0000256" key="1">
    <source>
        <dbReference type="ARBA" id="ARBA00001933"/>
    </source>
</evidence>
<accession>A0A5C5X6Q6</accession>
<sequence>MEEISMKLDTACLHGGQVPDPATNARAVPIYMSTSFVFNDTDHAGRLFALQEFGNIYTRIMNPTNDVLEKRLAMLEGGSGALAVASGQAAESLAILNIAQAGQNIVSSASLYGGTYNLFHYTFPKFGITTKFVDAAEPESFRSAIDENTRCIYLESIGNPRCDIPDFDAISEIAHEAGIPLIVDNTMASPALFRPFEHGADIVVASCTKFIGGHGTSIGGVIVEKGGFPWDNGKFPEMTEPDPSYHGLKFFETFGPMNLAYILKIRTQLLRDLGPALSPFNAFQFLQGLETLHLRMKRHCENAQAVAEFLESHPKVSWVNYAGLESHSSHSRMKKYMPDGCGAVFGFGITGGNAEEQTANGIKLINQLKLFSHLANIGDSKSLIIHPASTTHQQLTTEEQAAAGVTPDLVRLSIGTEDVDDLINDLKQSLESI</sequence>
<dbReference type="PIRSF" id="PIRSF001434">
    <property type="entry name" value="CGS"/>
    <property type="match status" value="1"/>
</dbReference>
<dbReference type="InterPro" id="IPR006235">
    <property type="entry name" value="OAc-hSer/O-AcSer_sulfhydrylase"/>
</dbReference>
<dbReference type="InterPro" id="IPR000277">
    <property type="entry name" value="Cys/Met-Metab_PyrdxlP-dep_enz"/>
</dbReference>
<name>A0A5C5X6Q6_9PLAN</name>
<comment type="caution">
    <text evidence="7">The sequence shown here is derived from an EMBL/GenBank/DDBJ whole genome shotgun (WGS) entry which is preliminary data.</text>
</comment>
<dbReference type="AlphaFoldDB" id="A0A5C5X6Q6"/>
<dbReference type="Gene3D" id="3.40.640.10">
    <property type="entry name" value="Type I PLP-dependent aspartate aminotransferase-like (Major domain)"/>
    <property type="match status" value="1"/>
</dbReference>
<evidence type="ECO:0000256" key="3">
    <source>
        <dbReference type="ARBA" id="ARBA00022679"/>
    </source>
</evidence>
<dbReference type="Gene3D" id="3.90.1150.10">
    <property type="entry name" value="Aspartate Aminotransferase, domain 1"/>
    <property type="match status" value="1"/>
</dbReference>
<dbReference type="GO" id="GO:0004124">
    <property type="term" value="F:cysteine synthase activity"/>
    <property type="evidence" value="ECO:0007669"/>
    <property type="project" value="TreeGrafter"/>
</dbReference>
<evidence type="ECO:0000313" key="8">
    <source>
        <dbReference type="Proteomes" id="UP000317243"/>
    </source>
</evidence>
<comment type="similarity">
    <text evidence="2 6">Belongs to the trans-sulfuration enzymes family.</text>
</comment>
<dbReference type="SUPFAM" id="SSF53383">
    <property type="entry name" value="PLP-dependent transferases"/>
    <property type="match status" value="1"/>
</dbReference>
<keyword evidence="8" id="KW-1185">Reference proteome</keyword>
<protein>
    <submittedName>
        <fullName evidence="7">Methionine gamma-lyase</fullName>
        <ecNumber evidence="7">4.4.1.11</ecNumber>
    </submittedName>
</protein>
<dbReference type="GO" id="GO:0018826">
    <property type="term" value="F:methionine gamma-lyase activity"/>
    <property type="evidence" value="ECO:0007669"/>
    <property type="project" value="UniProtKB-EC"/>
</dbReference>
<evidence type="ECO:0000256" key="5">
    <source>
        <dbReference type="PIRSR" id="PIRSR001434-2"/>
    </source>
</evidence>
<dbReference type="FunFam" id="3.40.640.10:FF:000035">
    <property type="entry name" value="O-succinylhomoserine sulfhydrylase"/>
    <property type="match status" value="1"/>
</dbReference>
<dbReference type="Proteomes" id="UP000317243">
    <property type="component" value="Unassembled WGS sequence"/>
</dbReference>
<dbReference type="GO" id="GO:0003961">
    <property type="term" value="F:O-acetylhomoserine aminocarboxypropyltransferase activity"/>
    <property type="evidence" value="ECO:0007669"/>
    <property type="project" value="TreeGrafter"/>
</dbReference>